<protein>
    <submittedName>
        <fullName evidence="1">Uncharacterized protein</fullName>
    </submittedName>
</protein>
<gene>
    <name evidence="1" type="ORF">ABC974_09630</name>
</gene>
<organism evidence="1 2">
    <name type="scientific">Sphingomonas oligophenolica</name>
    <dbReference type="NCBI Taxonomy" id="301154"/>
    <lineage>
        <taxon>Bacteria</taxon>
        <taxon>Pseudomonadati</taxon>
        <taxon>Pseudomonadota</taxon>
        <taxon>Alphaproteobacteria</taxon>
        <taxon>Sphingomonadales</taxon>
        <taxon>Sphingomonadaceae</taxon>
        <taxon>Sphingomonas</taxon>
    </lineage>
</organism>
<sequence>MTKALTEAHASGRKGRRGFLTLFLSVFCHYISAIGTGTKKVT</sequence>
<dbReference type="EMBL" id="JBDIME010000006">
    <property type="protein sequence ID" value="MEN2789886.1"/>
    <property type="molecule type" value="Genomic_DNA"/>
</dbReference>
<accession>A0ABU9Y245</accession>
<dbReference type="Proteomes" id="UP001419910">
    <property type="component" value="Unassembled WGS sequence"/>
</dbReference>
<evidence type="ECO:0000313" key="2">
    <source>
        <dbReference type="Proteomes" id="UP001419910"/>
    </source>
</evidence>
<proteinExistence type="predicted"/>
<evidence type="ECO:0000313" key="1">
    <source>
        <dbReference type="EMBL" id="MEN2789886.1"/>
    </source>
</evidence>
<name>A0ABU9Y245_9SPHN</name>
<comment type="caution">
    <text evidence="1">The sequence shown here is derived from an EMBL/GenBank/DDBJ whole genome shotgun (WGS) entry which is preliminary data.</text>
</comment>
<dbReference type="RefSeq" id="WP_343891326.1">
    <property type="nucleotide sequence ID" value="NZ_BAAAEH010000040.1"/>
</dbReference>
<keyword evidence="2" id="KW-1185">Reference proteome</keyword>
<reference evidence="1 2" key="1">
    <citation type="submission" date="2024-05" db="EMBL/GenBank/DDBJ databases">
        <authorList>
            <person name="Liu Q."/>
            <person name="Xin Y.-H."/>
        </authorList>
    </citation>
    <scope>NUCLEOTIDE SEQUENCE [LARGE SCALE GENOMIC DNA]</scope>
    <source>
        <strain evidence="1 2">CGMCC 1.10181</strain>
    </source>
</reference>